<dbReference type="Pfam" id="PF02742">
    <property type="entry name" value="Fe_dep_repr_C"/>
    <property type="match status" value="1"/>
</dbReference>
<dbReference type="GO" id="GO:0003700">
    <property type="term" value="F:DNA-binding transcription factor activity"/>
    <property type="evidence" value="ECO:0007669"/>
    <property type="project" value="InterPro"/>
</dbReference>
<dbReference type="InterPro" id="IPR022687">
    <property type="entry name" value="HTH_DTXR"/>
</dbReference>
<dbReference type="EMBL" id="DVKI01000105">
    <property type="protein sequence ID" value="HIT17401.1"/>
    <property type="molecule type" value="Genomic_DNA"/>
</dbReference>
<reference evidence="6" key="1">
    <citation type="submission" date="2020-10" db="EMBL/GenBank/DDBJ databases">
        <authorList>
            <person name="Gilroy R."/>
        </authorList>
    </citation>
    <scope>NUCLEOTIDE SEQUENCE</scope>
    <source>
        <strain evidence="6">14508</strain>
    </source>
</reference>
<dbReference type="Pfam" id="PF01325">
    <property type="entry name" value="Fe_dep_repress"/>
    <property type="match status" value="1"/>
</dbReference>
<evidence type="ECO:0000256" key="2">
    <source>
        <dbReference type="ARBA" id="ARBA00023015"/>
    </source>
</evidence>
<dbReference type="InterPro" id="IPR001367">
    <property type="entry name" value="Fe_dep_repressor"/>
</dbReference>
<comment type="similarity">
    <text evidence="1">Belongs to the DtxR/MntR family.</text>
</comment>
<evidence type="ECO:0000256" key="4">
    <source>
        <dbReference type="ARBA" id="ARBA00023163"/>
    </source>
</evidence>
<dbReference type="PANTHER" id="PTHR33238">
    <property type="entry name" value="IRON (METAL) DEPENDENT REPRESSOR, DTXR FAMILY"/>
    <property type="match status" value="1"/>
</dbReference>
<dbReference type="GO" id="GO:0046983">
    <property type="term" value="F:protein dimerization activity"/>
    <property type="evidence" value="ECO:0007669"/>
    <property type="project" value="InterPro"/>
</dbReference>
<dbReference type="AlphaFoldDB" id="A0A9D1G827"/>
<dbReference type="PROSITE" id="PS50944">
    <property type="entry name" value="HTH_DTXR"/>
    <property type="match status" value="1"/>
</dbReference>
<organism evidence="6 7">
    <name type="scientific">Candidatus Caccosoma faecigallinarum</name>
    <dbReference type="NCBI Taxonomy" id="2840720"/>
    <lineage>
        <taxon>Bacteria</taxon>
        <taxon>Bacillati</taxon>
        <taxon>Bacillota</taxon>
        <taxon>Bacillota incertae sedis</taxon>
        <taxon>Candidatus Caccosoma</taxon>
    </lineage>
</organism>
<dbReference type="GO" id="GO:0003677">
    <property type="term" value="F:DNA binding"/>
    <property type="evidence" value="ECO:0007669"/>
    <property type="project" value="UniProtKB-KW"/>
</dbReference>
<dbReference type="GO" id="GO:0046914">
    <property type="term" value="F:transition metal ion binding"/>
    <property type="evidence" value="ECO:0007669"/>
    <property type="project" value="InterPro"/>
</dbReference>
<dbReference type="SUPFAM" id="SSF47979">
    <property type="entry name" value="Iron-dependent repressor protein, dimerization domain"/>
    <property type="match status" value="1"/>
</dbReference>
<dbReference type="Gene3D" id="1.10.60.10">
    <property type="entry name" value="Iron dependent repressor, metal binding and dimerisation domain"/>
    <property type="match status" value="1"/>
</dbReference>
<keyword evidence="3" id="KW-0238">DNA-binding</keyword>
<dbReference type="PANTHER" id="PTHR33238:SF7">
    <property type="entry name" value="IRON-DEPENDENT TRANSCRIPTIONAL REGULATOR"/>
    <property type="match status" value="1"/>
</dbReference>
<dbReference type="InterPro" id="IPR050536">
    <property type="entry name" value="DtxR_MntR_Metal-Reg"/>
</dbReference>
<dbReference type="SUPFAM" id="SSF46785">
    <property type="entry name" value="Winged helix' DNA-binding domain"/>
    <property type="match status" value="1"/>
</dbReference>
<sequence>MQKDETLENYLETILILTEKKGNIRAIDISNEMNYAKATISIMLKKYAEAGYLVVEENGNIVLTQKGYAIASKIYERHNVIAKILMRLGVDEKTAYEDSCKIEHDLSEQSFQCILEHSKKHEQ</sequence>
<dbReference type="InterPro" id="IPR036388">
    <property type="entry name" value="WH-like_DNA-bd_sf"/>
</dbReference>
<dbReference type="InterPro" id="IPR036421">
    <property type="entry name" value="Fe_dep_repressor_sf"/>
</dbReference>
<evidence type="ECO:0000313" key="6">
    <source>
        <dbReference type="EMBL" id="HIT17401.1"/>
    </source>
</evidence>
<evidence type="ECO:0000256" key="3">
    <source>
        <dbReference type="ARBA" id="ARBA00023125"/>
    </source>
</evidence>
<proteinExistence type="inferred from homology"/>
<dbReference type="Gene3D" id="1.10.10.10">
    <property type="entry name" value="Winged helix-like DNA-binding domain superfamily/Winged helix DNA-binding domain"/>
    <property type="match status" value="1"/>
</dbReference>
<reference evidence="6" key="2">
    <citation type="journal article" date="2021" name="PeerJ">
        <title>Extensive microbial diversity within the chicken gut microbiome revealed by metagenomics and culture.</title>
        <authorList>
            <person name="Gilroy R."/>
            <person name="Ravi A."/>
            <person name="Getino M."/>
            <person name="Pursley I."/>
            <person name="Horton D.L."/>
            <person name="Alikhan N.F."/>
            <person name="Baker D."/>
            <person name="Gharbi K."/>
            <person name="Hall N."/>
            <person name="Watson M."/>
            <person name="Adriaenssens E.M."/>
            <person name="Foster-Nyarko E."/>
            <person name="Jarju S."/>
            <person name="Secka A."/>
            <person name="Antonio M."/>
            <person name="Oren A."/>
            <person name="Chaudhuri R.R."/>
            <person name="La Ragione R."/>
            <person name="Hildebrand F."/>
            <person name="Pallen M.J."/>
        </authorList>
    </citation>
    <scope>NUCLEOTIDE SEQUENCE</scope>
    <source>
        <strain evidence="6">14508</strain>
    </source>
</reference>
<evidence type="ECO:0000256" key="1">
    <source>
        <dbReference type="ARBA" id="ARBA00007871"/>
    </source>
</evidence>
<accession>A0A9D1G827</accession>
<evidence type="ECO:0000313" key="7">
    <source>
        <dbReference type="Proteomes" id="UP000886893"/>
    </source>
</evidence>
<gene>
    <name evidence="6" type="ORF">IAD04_03340</name>
</gene>
<protein>
    <submittedName>
        <fullName evidence="6">Metal-dependent transcriptional regulator</fullName>
    </submittedName>
</protein>
<comment type="caution">
    <text evidence="6">The sequence shown here is derived from an EMBL/GenBank/DDBJ whole genome shotgun (WGS) entry which is preliminary data.</text>
</comment>
<keyword evidence="4" id="KW-0804">Transcription</keyword>
<feature type="domain" description="HTH dtxR-type" evidence="5">
    <location>
        <begin position="1"/>
        <end position="64"/>
    </location>
</feature>
<dbReference type="InterPro" id="IPR036390">
    <property type="entry name" value="WH_DNA-bd_sf"/>
</dbReference>
<name>A0A9D1G827_9FIRM</name>
<dbReference type="SMART" id="SM00529">
    <property type="entry name" value="HTH_DTXR"/>
    <property type="match status" value="1"/>
</dbReference>
<dbReference type="Proteomes" id="UP000886893">
    <property type="component" value="Unassembled WGS sequence"/>
</dbReference>
<evidence type="ECO:0000259" key="5">
    <source>
        <dbReference type="PROSITE" id="PS50944"/>
    </source>
</evidence>
<keyword evidence="2" id="KW-0805">Transcription regulation</keyword>
<dbReference type="InterPro" id="IPR022689">
    <property type="entry name" value="Iron_dep_repressor"/>
</dbReference>